<gene>
    <name evidence="3" type="ORF">BD94_1575</name>
</gene>
<feature type="domain" description="Thioredoxin" evidence="2">
    <location>
        <begin position="36"/>
        <end position="174"/>
    </location>
</feature>
<protein>
    <recommendedName>
        <fullName evidence="2">Thioredoxin domain-containing protein</fullName>
    </recommendedName>
</protein>
<feature type="transmembrane region" description="Helical" evidence="1">
    <location>
        <begin position="6"/>
        <end position="27"/>
    </location>
</feature>
<evidence type="ECO:0000256" key="1">
    <source>
        <dbReference type="SAM" id="Phobius"/>
    </source>
</evidence>
<dbReference type="RefSeq" id="WP_024566028.1">
    <property type="nucleotide sequence ID" value="NZ_CP007547.1"/>
</dbReference>
<dbReference type="InterPro" id="IPR000866">
    <property type="entry name" value="AhpC/TSA"/>
</dbReference>
<keyword evidence="1" id="KW-1133">Transmembrane helix</keyword>
<reference evidence="3" key="1">
    <citation type="journal article" date="2013" name="Lancet">
        <title>First case of E anophelis outbreak in an intensive-care unit.</title>
        <authorList>
            <person name="Teo J."/>
            <person name="Tan S.Y."/>
            <person name="Tay M."/>
            <person name="Ding Y."/>
            <person name="Kjelleberg S."/>
            <person name="Givskov M."/>
            <person name="Lin R.T."/>
            <person name="Yang L."/>
        </authorList>
    </citation>
    <scope>NUCLEOTIDE SEQUENCE [LARGE SCALE GENOMIC DNA]</scope>
    <source>
        <strain evidence="3">NUHP1</strain>
    </source>
</reference>
<dbReference type="GO" id="GO:0016491">
    <property type="term" value="F:oxidoreductase activity"/>
    <property type="evidence" value="ECO:0007669"/>
    <property type="project" value="InterPro"/>
</dbReference>
<dbReference type="EMBL" id="CP007547">
    <property type="protein sequence ID" value="AIL45350.1"/>
    <property type="molecule type" value="Genomic_DNA"/>
</dbReference>
<name>A0A077EII0_9FLAO</name>
<dbReference type="STRING" id="1338011.BD94_1575"/>
<evidence type="ECO:0000259" key="2">
    <source>
        <dbReference type="PROSITE" id="PS51352"/>
    </source>
</evidence>
<dbReference type="HOGENOM" id="CLU_131488_0_0_10"/>
<evidence type="ECO:0000313" key="3">
    <source>
        <dbReference type="EMBL" id="AIL45350.1"/>
    </source>
</evidence>
<dbReference type="GO" id="GO:0016209">
    <property type="term" value="F:antioxidant activity"/>
    <property type="evidence" value="ECO:0007669"/>
    <property type="project" value="InterPro"/>
</dbReference>
<dbReference type="InterPro" id="IPR013766">
    <property type="entry name" value="Thioredoxin_domain"/>
</dbReference>
<sequence length="174" mass="20463">MKKNKTLKILAITIPVLLIGVMIYLFASFQKKKEKIDRLQQIPAFKVTDINEQTITQNDLSKGNKVLVYFSPICHFCQVEAEELSKIYSQYPDVKWLFIASEPLDEIRAFAKKYNLNDKKNILWVRDEQAKLYQIFGMNSVPYFLAYDVNNKLIFRNSGAIKIEKIIEHFYEKK</sequence>
<dbReference type="Gene3D" id="3.40.30.10">
    <property type="entry name" value="Glutaredoxin"/>
    <property type="match status" value="1"/>
</dbReference>
<dbReference type="CDD" id="cd02966">
    <property type="entry name" value="TlpA_like_family"/>
    <property type="match status" value="1"/>
</dbReference>
<dbReference type="Pfam" id="PF00578">
    <property type="entry name" value="AhpC-TSA"/>
    <property type="match status" value="1"/>
</dbReference>
<dbReference type="SUPFAM" id="SSF52833">
    <property type="entry name" value="Thioredoxin-like"/>
    <property type="match status" value="1"/>
</dbReference>
<dbReference type="InterPro" id="IPR036249">
    <property type="entry name" value="Thioredoxin-like_sf"/>
</dbReference>
<proteinExistence type="predicted"/>
<keyword evidence="1" id="KW-0472">Membrane</keyword>
<dbReference type="AlphaFoldDB" id="A0A077EII0"/>
<accession>A0A077EII0</accession>
<dbReference type="eggNOG" id="COG0526">
    <property type="taxonomic scope" value="Bacteria"/>
</dbReference>
<evidence type="ECO:0000313" key="4">
    <source>
        <dbReference type="Proteomes" id="UP000028933"/>
    </source>
</evidence>
<keyword evidence="1" id="KW-0812">Transmembrane</keyword>
<reference evidence="3" key="2">
    <citation type="journal article" date="2015" name="Genome Biol. Evol.">
        <title>Complete Genome Sequence and Transcriptomic Analysis of the Novel Pathogen Elizabethkingia anophelis in Response to Oxidative Stress.</title>
        <authorList>
            <person name="Li Y."/>
            <person name="Liu Y."/>
            <person name="Chew S.C."/>
            <person name="Tay M."/>
            <person name="Salido M.M."/>
            <person name="Teo J."/>
            <person name="Lauro F.M."/>
            <person name="Givskov M."/>
            <person name="Yang L."/>
        </authorList>
    </citation>
    <scope>NUCLEOTIDE SEQUENCE</scope>
    <source>
        <strain evidence="3">NUHP1</strain>
    </source>
</reference>
<dbReference type="KEGG" id="eao:BD94_1575"/>
<organism evidence="3 4">
    <name type="scientific">Elizabethkingia anophelis NUHP1</name>
    <dbReference type="NCBI Taxonomy" id="1338011"/>
    <lineage>
        <taxon>Bacteria</taxon>
        <taxon>Pseudomonadati</taxon>
        <taxon>Bacteroidota</taxon>
        <taxon>Flavobacteriia</taxon>
        <taxon>Flavobacteriales</taxon>
        <taxon>Weeksellaceae</taxon>
        <taxon>Elizabethkingia</taxon>
    </lineage>
</organism>
<dbReference type="PROSITE" id="PS51352">
    <property type="entry name" value="THIOREDOXIN_2"/>
    <property type="match status" value="1"/>
</dbReference>
<dbReference type="Proteomes" id="UP000028933">
    <property type="component" value="Chromosome"/>
</dbReference>